<dbReference type="PROSITE" id="PS51123">
    <property type="entry name" value="OMPA_2"/>
    <property type="match status" value="1"/>
</dbReference>
<dbReference type="GO" id="GO:0016020">
    <property type="term" value="C:membrane"/>
    <property type="evidence" value="ECO:0007669"/>
    <property type="project" value="UniProtKB-UniRule"/>
</dbReference>
<dbReference type="RefSeq" id="WP_171322832.1">
    <property type="nucleotide sequence ID" value="NZ_JABFBC010000001.1"/>
</dbReference>
<feature type="compositionally biased region" description="Acidic residues" evidence="2">
    <location>
        <begin position="630"/>
        <end position="642"/>
    </location>
</feature>
<keyword evidence="1" id="KW-0472">Membrane</keyword>
<keyword evidence="6" id="KW-1185">Reference proteome</keyword>
<reference evidence="5 6" key="1">
    <citation type="submission" date="2020-05" db="EMBL/GenBank/DDBJ databases">
        <title>Gimesia benthica sp. nov., a novel planctomycete isolated from a deep-sea water sample of the Northwest Indian Ocean.</title>
        <authorList>
            <person name="Wang J."/>
            <person name="Ruan C."/>
            <person name="Song L."/>
            <person name="Zhu Y."/>
            <person name="Li A."/>
            <person name="Zheng X."/>
            <person name="Wang L."/>
            <person name="Lu Z."/>
            <person name="Huang Y."/>
            <person name="Du W."/>
            <person name="Zhou Y."/>
            <person name="Huang L."/>
            <person name="Dai X."/>
        </authorList>
    </citation>
    <scope>NUCLEOTIDE SEQUENCE [LARGE SCALE GENOMIC DNA]</scope>
    <source>
        <strain evidence="5 6">YYQ-30</strain>
    </source>
</reference>
<dbReference type="InterPro" id="IPR050330">
    <property type="entry name" value="Bact_OuterMem_StrucFunc"/>
</dbReference>
<dbReference type="Pfam" id="PF04972">
    <property type="entry name" value="BON"/>
    <property type="match status" value="1"/>
</dbReference>
<dbReference type="InterPro" id="IPR007055">
    <property type="entry name" value="BON_dom"/>
</dbReference>
<gene>
    <name evidence="5" type="ORF">HMH01_04380</name>
</gene>
<dbReference type="Pfam" id="PF00691">
    <property type="entry name" value="OmpA"/>
    <property type="match status" value="1"/>
</dbReference>
<evidence type="ECO:0000259" key="4">
    <source>
        <dbReference type="PROSITE" id="PS51123"/>
    </source>
</evidence>
<dbReference type="CDD" id="cd07185">
    <property type="entry name" value="OmpA_C-like"/>
    <property type="match status" value="1"/>
</dbReference>
<evidence type="ECO:0000313" key="6">
    <source>
        <dbReference type="Proteomes" id="UP000572377"/>
    </source>
</evidence>
<feature type="domain" description="OmpA-like" evidence="4">
    <location>
        <begin position="501"/>
        <end position="618"/>
    </location>
</feature>
<proteinExistence type="predicted"/>
<evidence type="ECO:0000256" key="3">
    <source>
        <dbReference type="SAM" id="SignalP"/>
    </source>
</evidence>
<dbReference type="AlphaFoldDB" id="A0A849KZJ3"/>
<dbReference type="Proteomes" id="UP000572377">
    <property type="component" value="Unassembled WGS sequence"/>
</dbReference>
<feature type="chain" id="PRO_5032767259" evidence="3">
    <location>
        <begin position="22"/>
        <end position="750"/>
    </location>
</feature>
<evidence type="ECO:0000256" key="1">
    <source>
        <dbReference type="PROSITE-ProRule" id="PRU00473"/>
    </source>
</evidence>
<feature type="compositionally biased region" description="Low complexity" evidence="2">
    <location>
        <begin position="672"/>
        <end position="686"/>
    </location>
</feature>
<feature type="signal peptide" evidence="3">
    <location>
        <begin position="1"/>
        <end position="21"/>
    </location>
</feature>
<dbReference type="InterPro" id="IPR036737">
    <property type="entry name" value="OmpA-like_sf"/>
</dbReference>
<evidence type="ECO:0000313" key="5">
    <source>
        <dbReference type="EMBL" id="NNU79672.1"/>
    </source>
</evidence>
<dbReference type="PANTHER" id="PTHR30329">
    <property type="entry name" value="STATOR ELEMENT OF FLAGELLAR MOTOR COMPLEX"/>
    <property type="match status" value="1"/>
</dbReference>
<dbReference type="InterPro" id="IPR006665">
    <property type="entry name" value="OmpA-like"/>
</dbReference>
<evidence type="ECO:0000256" key="2">
    <source>
        <dbReference type="SAM" id="MobiDB-lite"/>
    </source>
</evidence>
<dbReference type="EMBL" id="JABFBC010000001">
    <property type="protein sequence ID" value="NNU79672.1"/>
    <property type="molecule type" value="Genomic_DNA"/>
</dbReference>
<dbReference type="Gene3D" id="3.30.1330.60">
    <property type="entry name" value="OmpA-like domain"/>
    <property type="match status" value="1"/>
</dbReference>
<feature type="region of interest" description="Disordered" evidence="2">
    <location>
        <begin position="630"/>
        <end position="655"/>
    </location>
</feature>
<feature type="region of interest" description="Disordered" evidence="2">
    <location>
        <begin position="672"/>
        <end position="750"/>
    </location>
</feature>
<name>A0A849KZJ3_9RHOB</name>
<feature type="compositionally biased region" description="Pro residues" evidence="2">
    <location>
        <begin position="722"/>
        <end position="740"/>
    </location>
</feature>
<dbReference type="SUPFAM" id="SSF103088">
    <property type="entry name" value="OmpA-like"/>
    <property type="match status" value="1"/>
</dbReference>
<organism evidence="5 6">
    <name type="scientific">Halovulum dunhuangense</name>
    <dbReference type="NCBI Taxonomy" id="1505036"/>
    <lineage>
        <taxon>Bacteria</taxon>
        <taxon>Pseudomonadati</taxon>
        <taxon>Pseudomonadota</taxon>
        <taxon>Alphaproteobacteria</taxon>
        <taxon>Rhodobacterales</taxon>
        <taxon>Paracoccaceae</taxon>
        <taxon>Halovulum</taxon>
    </lineage>
</organism>
<accession>A0A849KZJ3</accession>
<dbReference type="Gene3D" id="3.40.1520.20">
    <property type="match status" value="2"/>
</dbReference>
<dbReference type="PANTHER" id="PTHR30329:SF21">
    <property type="entry name" value="LIPOPROTEIN YIAD-RELATED"/>
    <property type="match status" value="1"/>
</dbReference>
<comment type="caution">
    <text evidence="5">The sequence shown here is derived from an EMBL/GenBank/DDBJ whole genome shotgun (WGS) entry which is preliminary data.</text>
</comment>
<feature type="compositionally biased region" description="Acidic residues" evidence="2">
    <location>
        <begin position="709"/>
        <end position="719"/>
    </location>
</feature>
<protein>
    <submittedName>
        <fullName evidence="5">OmpA family protein</fullName>
    </submittedName>
</protein>
<keyword evidence="3" id="KW-0732">Signal</keyword>
<sequence>MPTRKALIFAAAALAAGTGGALVSASVAVGLLEQQAVARVEAVLAPEDDWLTLRPDGAILVLSGEAPSPQAQIETLARIGGAAAGIRIADTTTVAAASQIASPMPRPAAAEAAEAAPAGTHRIEILRNGPLVTLFGEAPEAATGDDGLAARLAAYSVTDMLEPGPGRPAAGWDESLAFALLALERLEQARITVSPGRVSLSGSVESLEERQAVLEALAAERPETVTLETDLSVPRAVIAPFVFRATLASDTGLQVSGCTAETEAGRDRILAAASVLGSEPDCALGLGAPSPEWGLAVAAGISALGALGEGTLDIVDQDIALTGPAGMEPIAFDRAVDELRATLPKVFSLSAALPPPPEPEVVEEVAPPHFIAVRTEDGAVRLRGDVPDEQLGQTAETLAEAKFGFDTVINETVIRDDLPGGWSARVVGGLEGLGLLQTGQLEITATEVKLTGTTPSDEVQDRLRDVLAERLPDTAVALDVWTDEQLLVDQVLAVPAVLCAERLTLVLEAAQISFPPGETSIDETSLPIVDRLATILQECPGARFEIGGHTDSQGSESGNMALSQARADAVLAALLERGVDTVFLYARGYGESEPIADNGTEEGRAMNRRIAFSLVPGEDEVEADTEAGEILQAEDETQEDTGIETSRGESPTVIVVPAGTDPATVLPEAQDAAGNDAAASVAASDEPAQEPAPTVGDAAENAPAGSEDAPADATEEAGGEPDAPPAAEPDPDAPPRPMPRPESVSAGEGN</sequence>